<sequence length="93" mass="9706">MKILAICGTGLGSSFMLEMNVKQILSELGIGGVEVDHSDLSSAAPDSADLFIAAKDIATGMGHLGEVIVIDSIIDMDGLRAKLKDVFQAKGML</sequence>
<keyword evidence="4" id="KW-1185">Reference proteome</keyword>
<name>A0A3P3U241_9BACL</name>
<dbReference type="InterPro" id="IPR036095">
    <property type="entry name" value="PTS_EIIB-like_sf"/>
</dbReference>
<reference evidence="3 4" key="1">
    <citation type="submission" date="2018-11" db="EMBL/GenBank/DDBJ databases">
        <title>Genome sequencing of Paenibacillus sp. KCOM 3021 (= ChDC PVNT-B20).</title>
        <authorList>
            <person name="Kook J.-K."/>
            <person name="Park S.-N."/>
            <person name="Lim Y.K."/>
        </authorList>
    </citation>
    <scope>NUCLEOTIDE SEQUENCE [LARGE SCALE GENOMIC DNA]</scope>
    <source>
        <strain evidence="3 4">KCOM 3021</strain>
    </source>
</reference>
<dbReference type="CDD" id="cd05563">
    <property type="entry name" value="PTS_IIB_ascorbate"/>
    <property type="match status" value="1"/>
</dbReference>
<evidence type="ECO:0000256" key="1">
    <source>
        <dbReference type="ARBA" id="ARBA00022679"/>
    </source>
</evidence>
<evidence type="ECO:0000259" key="2">
    <source>
        <dbReference type="PROSITE" id="PS51099"/>
    </source>
</evidence>
<evidence type="ECO:0000313" key="4">
    <source>
        <dbReference type="Proteomes" id="UP000267017"/>
    </source>
</evidence>
<dbReference type="GO" id="GO:0008982">
    <property type="term" value="F:protein-N(PI)-phosphohistidine-sugar phosphotransferase activity"/>
    <property type="evidence" value="ECO:0007669"/>
    <property type="project" value="InterPro"/>
</dbReference>
<dbReference type="AlphaFoldDB" id="A0A3P3U241"/>
<gene>
    <name evidence="3" type="ORF">EHV15_16905</name>
</gene>
<dbReference type="GO" id="GO:0009401">
    <property type="term" value="P:phosphoenolpyruvate-dependent sugar phosphotransferase system"/>
    <property type="evidence" value="ECO:0007669"/>
    <property type="project" value="InterPro"/>
</dbReference>
<keyword evidence="3" id="KW-0813">Transport</keyword>
<evidence type="ECO:0000313" key="3">
    <source>
        <dbReference type="EMBL" id="RRJ64412.1"/>
    </source>
</evidence>
<keyword evidence="3" id="KW-0762">Sugar transport</keyword>
<dbReference type="Proteomes" id="UP000267017">
    <property type="component" value="Unassembled WGS sequence"/>
</dbReference>
<dbReference type="InterPro" id="IPR013011">
    <property type="entry name" value="PTS_EIIB_2"/>
</dbReference>
<dbReference type="PROSITE" id="PS51099">
    <property type="entry name" value="PTS_EIIB_TYPE_2"/>
    <property type="match status" value="1"/>
</dbReference>
<accession>A0A3P3U241</accession>
<dbReference type="Pfam" id="PF02302">
    <property type="entry name" value="PTS_IIB"/>
    <property type="match status" value="1"/>
</dbReference>
<protein>
    <submittedName>
        <fullName evidence="3">PTS sugar transporter subunit IIB</fullName>
    </submittedName>
</protein>
<feature type="domain" description="PTS EIIB type-2" evidence="2">
    <location>
        <begin position="1"/>
        <end position="91"/>
    </location>
</feature>
<dbReference type="EMBL" id="RRCN01000001">
    <property type="protein sequence ID" value="RRJ64412.1"/>
    <property type="molecule type" value="Genomic_DNA"/>
</dbReference>
<dbReference type="SUPFAM" id="SSF52794">
    <property type="entry name" value="PTS system IIB component-like"/>
    <property type="match status" value="1"/>
</dbReference>
<proteinExistence type="predicted"/>
<keyword evidence="1" id="KW-0808">Transferase</keyword>
<dbReference type="InterPro" id="IPR003501">
    <property type="entry name" value="PTS_EIIB_2/3"/>
</dbReference>
<organism evidence="3 4">
    <name type="scientific">Paenibacillus oralis</name>
    <dbReference type="NCBI Taxonomy" id="2490856"/>
    <lineage>
        <taxon>Bacteria</taxon>
        <taxon>Bacillati</taxon>
        <taxon>Bacillota</taxon>
        <taxon>Bacilli</taxon>
        <taxon>Bacillales</taxon>
        <taxon>Paenibacillaceae</taxon>
        <taxon>Paenibacillus</taxon>
    </lineage>
</organism>
<comment type="caution">
    <text evidence="3">The sequence shown here is derived from an EMBL/GenBank/DDBJ whole genome shotgun (WGS) entry which is preliminary data.</text>
</comment>
<dbReference type="OrthoDB" id="6603449at2"/>
<dbReference type="RefSeq" id="WP_128632223.1">
    <property type="nucleotide sequence ID" value="NZ_RRCN01000001.1"/>
</dbReference>
<dbReference type="Gene3D" id="3.40.50.2300">
    <property type="match status" value="1"/>
</dbReference>